<dbReference type="EMBL" id="GHWJ01009723">
    <property type="protein sequence ID" value="NOV42460.1"/>
    <property type="molecule type" value="Transcribed_RNA"/>
</dbReference>
<dbReference type="Pfam" id="PF00106">
    <property type="entry name" value="adh_short"/>
    <property type="match status" value="1"/>
</dbReference>
<dbReference type="InterPro" id="IPR036291">
    <property type="entry name" value="NAD(P)-bd_dom_sf"/>
</dbReference>
<protein>
    <submittedName>
        <fullName evidence="2">Putative dehydrogenase with different specificities related to short-chain alcohol dehydrogenase</fullName>
    </submittedName>
</protein>
<dbReference type="PANTHER" id="PTHR43157:SF31">
    <property type="entry name" value="PHOSPHATIDYLINOSITOL-GLYCAN BIOSYNTHESIS CLASS F PROTEIN"/>
    <property type="match status" value="1"/>
</dbReference>
<dbReference type="GO" id="GO:0016491">
    <property type="term" value="F:oxidoreductase activity"/>
    <property type="evidence" value="ECO:0007669"/>
    <property type="project" value="UniProtKB-KW"/>
</dbReference>
<name>A0A6M2D9V6_RHIMP</name>
<organism evidence="2">
    <name type="scientific">Rhipicephalus microplus</name>
    <name type="common">Cattle tick</name>
    <name type="synonym">Boophilus microplus</name>
    <dbReference type="NCBI Taxonomy" id="6941"/>
    <lineage>
        <taxon>Eukaryota</taxon>
        <taxon>Metazoa</taxon>
        <taxon>Ecdysozoa</taxon>
        <taxon>Arthropoda</taxon>
        <taxon>Chelicerata</taxon>
        <taxon>Arachnida</taxon>
        <taxon>Acari</taxon>
        <taxon>Parasitiformes</taxon>
        <taxon>Ixodida</taxon>
        <taxon>Ixodoidea</taxon>
        <taxon>Ixodidae</taxon>
        <taxon>Rhipicephalinae</taxon>
        <taxon>Rhipicephalus</taxon>
        <taxon>Boophilus</taxon>
    </lineage>
</organism>
<sequence length="167" mass="18327">MVSLLKSKPVVLLSAVGTGVGAVLLFREYYVGGCRYDEDKKLDGKLVVITGANTGLGRAAAKEFATKGASVIMACRDLTKCRRVRAEIMTQTRNKRVVCEELDLASLESIRNFAARINESVKQIDILVNNAGVMRCPKLLTKDGFEMQLGVNHLGKCACTLFYTYRS</sequence>
<proteinExistence type="predicted"/>
<dbReference type="SUPFAM" id="SSF51735">
    <property type="entry name" value="NAD(P)-binding Rossmann-fold domains"/>
    <property type="match status" value="1"/>
</dbReference>
<dbReference type="Gene3D" id="3.40.50.720">
    <property type="entry name" value="NAD(P)-binding Rossmann-like Domain"/>
    <property type="match status" value="1"/>
</dbReference>
<dbReference type="PRINTS" id="PR00081">
    <property type="entry name" value="GDHRDH"/>
</dbReference>
<reference evidence="2" key="1">
    <citation type="submission" date="2019-09" db="EMBL/GenBank/DDBJ databases">
        <title>Organ-specific transcriptomic study of the physiology of the cattle tick, Rhipicephalus microplus.</title>
        <authorList>
            <person name="Tirloni L."/>
            <person name="Braz G."/>
            <person name="Gandara A.C.P."/>
            <person name="Sabadin G.A."/>
            <person name="da Silva R.M."/>
            <person name="Guizzo M.G."/>
            <person name="Machado J.A."/>
            <person name="Costa E.P."/>
            <person name="Gomes H.F."/>
            <person name="Moraes J."/>
            <person name="Mota M.B.S."/>
            <person name="Mesquita R.D."/>
            <person name="Alvarenga P.H."/>
            <person name="Alves F."/>
            <person name="Seixas A."/>
            <person name="da Fonseca R.N."/>
            <person name="Fogaca A."/>
            <person name="Logullo C."/>
            <person name="Tanaka A."/>
            <person name="Daffre S."/>
            <person name="Termignoni C."/>
            <person name="Vaz I.S.Jr."/>
            <person name="Oliveira P.L."/>
            <person name="Ribeiro J.M."/>
        </authorList>
    </citation>
    <scope>NUCLEOTIDE SEQUENCE</scope>
    <source>
        <strain evidence="2">Porto Alegre</strain>
    </source>
</reference>
<dbReference type="PANTHER" id="PTHR43157">
    <property type="entry name" value="PHOSPHATIDYLINOSITOL-GLYCAN BIOSYNTHESIS CLASS F PROTEIN-RELATED"/>
    <property type="match status" value="1"/>
</dbReference>
<dbReference type="InterPro" id="IPR002347">
    <property type="entry name" value="SDR_fam"/>
</dbReference>
<evidence type="ECO:0000256" key="1">
    <source>
        <dbReference type="ARBA" id="ARBA00023002"/>
    </source>
</evidence>
<dbReference type="VEuPathDB" id="VectorBase:LOC119166734"/>
<dbReference type="OrthoDB" id="6411518at2759"/>
<keyword evidence="1" id="KW-0560">Oxidoreductase</keyword>
<dbReference type="AlphaFoldDB" id="A0A6M2D9V6"/>
<evidence type="ECO:0000313" key="2">
    <source>
        <dbReference type="EMBL" id="NOV42460.1"/>
    </source>
</evidence>
<accession>A0A6M2D9V6</accession>